<evidence type="ECO:0000313" key="2">
    <source>
        <dbReference type="EMBL" id="GIX66060.1"/>
    </source>
</evidence>
<feature type="domain" description="CERLI1-like PH" evidence="1">
    <location>
        <begin position="237"/>
        <end position="343"/>
    </location>
</feature>
<keyword evidence="2" id="KW-0812">Transmembrane</keyword>
<sequence length="356" mass="40489">MLRLAGRALGRTCCRGVELCVCNHVGRMTAILPTITEYEPIASFLFYTGVHRHRGFHLLIEVCALEGAFVRQKTVLELVVGGMTVPMTAVPTNPKGVIESLGSRGLVYVTQREDQIQLLLYRKHLVTRRRLASLTFNVERDILGGDFPKSKWYTIRENGTALGRAKISFFKSKPNVKFLYASAVEAQQSLVDCLVLQQALMCAQEYKDAGKTIRTDLSVDGIMLEHEKLFLFSFALEGPLIAKESYASEMRYYKAVLTDGAWKWCFWSSKVDCRSGRRPLGAVAILSISTVIRHPTDYSCFYVKYYTKDGAHDVIFKAVDRNRDVWADALFLFIEEARRYLEHFETFEAVEHHCLD</sequence>
<dbReference type="InterPro" id="IPR056293">
    <property type="entry name" value="PH_CERLI1"/>
</dbReference>
<dbReference type="EMBL" id="BPLF01000006">
    <property type="protein sequence ID" value="GIX66060.1"/>
    <property type="molecule type" value="Genomic_DNA"/>
</dbReference>
<evidence type="ECO:0000259" key="1">
    <source>
        <dbReference type="Pfam" id="PF23634"/>
    </source>
</evidence>
<dbReference type="RefSeq" id="XP_067718129.1">
    <property type="nucleotide sequence ID" value="XM_067862028.1"/>
</dbReference>
<dbReference type="GeneID" id="94197541"/>
<protein>
    <submittedName>
        <fullName evidence="2">Transmembrane protein, putative</fullName>
    </submittedName>
</protein>
<name>A0AAV4M2F8_BABCB</name>
<comment type="caution">
    <text evidence="2">The sequence shown here is derived from an EMBL/GenBank/DDBJ whole genome shotgun (WGS) entry which is preliminary data.</text>
</comment>
<proteinExistence type="predicted"/>
<keyword evidence="3" id="KW-1185">Reference proteome</keyword>
<reference evidence="2 3" key="1">
    <citation type="submission" date="2021-06" db="EMBL/GenBank/DDBJ databases">
        <title>Genome sequence of Babesia caballi.</title>
        <authorList>
            <person name="Yamagishi J."/>
            <person name="Kidaka T."/>
            <person name="Ochi A."/>
        </authorList>
    </citation>
    <scope>NUCLEOTIDE SEQUENCE [LARGE SCALE GENOMIC DNA]</scope>
    <source>
        <strain evidence="2">USDA-D6B2</strain>
    </source>
</reference>
<evidence type="ECO:0000313" key="3">
    <source>
        <dbReference type="Proteomes" id="UP001497744"/>
    </source>
</evidence>
<gene>
    <name evidence="2" type="ORF">BcabD6B2_54960</name>
</gene>
<dbReference type="Pfam" id="PF23634">
    <property type="entry name" value="PH_CERLI1"/>
    <property type="match status" value="1"/>
</dbReference>
<dbReference type="AlphaFoldDB" id="A0AAV4M2F8"/>
<dbReference type="Proteomes" id="UP001497744">
    <property type="component" value="Unassembled WGS sequence"/>
</dbReference>
<keyword evidence="2" id="KW-0472">Membrane</keyword>
<accession>A0AAV4M2F8</accession>
<organism evidence="2 3">
    <name type="scientific">Babesia caballi</name>
    <dbReference type="NCBI Taxonomy" id="5871"/>
    <lineage>
        <taxon>Eukaryota</taxon>
        <taxon>Sar</taxon>
        <taxon>Alveolata</taxon>
        <taxon>Apicomplexa</taxon>
        <taxon>Aconoidasida</taxon>
        <taxon>Piroplasmida</taxon>
        <taxon>Babesiidae</taxon>
        <taxon>Babesia</taxon>
    </lineage>
</organism>